<evidence type="ECO:0000313" key="2">
    <source>
        <dbReference type="Proteomes" id="UP000309389"/>
    </source>
</evidence>
<proteinExistence type="predicted"/>
<evidence type="ECO:0000313" key="1">
    <source>
        <dbReference type="EMBL" id="TIX52046.1"/>
    </source>
</evidence>
<dbReference type="InterPro" id="IPR005358">
    <property type="entry name" value="Puta_zinc/iron-chelating_dom"/>
</dbReference>
<dbReference type="RefSeq" id="WP_136692831.1">
    <property type="nucleotide sequence ID" value="NZ_SSHH01000001.1"/>
</dbReference>
<protein>
    <recommendedName>
        <fullName evidence="3">YkgJ family cysteine cluster protein</fullName>
    </recommendedName>
</protein>
<organism evidence="1 2">
    <name type="scientific">Alteraurantiacibacter aquimixticola</name>
    <dbReference type="NCBI Taxonomy" id="2489173"/>
    <lineage>
        <taxon>Bacteria</taxon>
        <taxon>Pseudomonadati</taxon>
        <taxon>Pseudomonadota</taxon>
        <taxon>Alphaproteobacteria</taxon>
        <taxon>Sphingomonadales</taxon>
        <taxon>Erythrobacteraceae</taxon>
        <taxon>Alteraurantiacibacter</taxon>
    </lineage>
</organism>
<name>A0A4T3F427_9SPHN</name>
<keyword evidence="2" id="KW-1185">Reference proteome</keyword>
<sequence length="172" mass="19582">MTADSHPAESALCVACGMCCDNTMFGRVVLEDDEPERMRTLGIEVHEYDDGEFSFNQPCPRLCDKVCQIYEHRPWTCESYVCETIKDLRKGTIDEGQAQQRIDTVLEAKQHLAAQAGDVDLFEYRNAVTDALENDVDPASLDNCTPELVRLEDLLNRWFRTEDYAKRVPVGE</sequence>
<dbReference type="Pfam" id="PF03692">
    <property type="entry name" value="CxxCxxCC"/>
    <property type="match status" value="1"/>
</dbReference>
<dbReference type="OrthoDB" id="7391735at2"/>
<reference evidence="1 2" key="1">
    <citation type="submission" date="2019-04" db="EMBL/GenBank/DDBJ databases">
        <title>Altererythrobacter aquimixticola sp. nov., isolated from sediment of junction between the ocean and a freshwater spring.</title>
        <authorList>
            <person name="Yoon J.-H."/>
        </authorList>
    </citation>
    <scope>NUCLEOTIDE SEQUENCE [LARGE SCALE GENOMIC DNA]</scope>
    <source>
        <strain evidence="1 2">SSKS-13</strain>
    </source>
</reference>
<gene>
    <name evidence="1" type="ORF">E5222_06370</name>
</gene>
<comment type="caution">
    <text evidence="1">The sequence shown here is derived from an EMBL/GenBank/DDBJ whole genome shotgun (WGS) entry which is preliminary data.</text>
</comment>
<accession>A0A4T3F427</accession>
<dbReference type="EMBL" id="SSHH01000001">
    <property type="protein sequence ID" value="TIX52046.1"/>
    <property type="molecule type" value="Genomic_DNA"/>
</dbReference>
<dbReference type="Proteomes" id="UP000309389">
    <property type="component" value="Unassembled WGS sequence"/>
</dbReference>
<evidence type="ECO:0008006" key="3">
    <source>
        <dbReference type="Google" id="ProtNLM"/>
    </source>
</evidence>
<dbReference type="AlphaFoldDB" id="A0A4T3F427"/>